<dbReference type="PANTHER" id="PTHR30572">
    <property type="entry name" value="MEMBRANE COMPONENT OF TRANSPORTER-RELATED"/>
    <property type="match status" value="1"/>
</dbReference>
<feature type="transmembrane region" description="Helical" evidence="6">
    <location>
        <begin position="707"/>
        <end position="729"/>
    </location>
</feature>
<evidence type="ECO:0000259" key="8">
    <source>
        <dbReference type="Pfam" id="PF12704"/>
    </source>
</evidence>
<reference evidence="9" key="1">
    <citation type="submission" date="2022-03" db="EMBL/GenBank/DDBJ databases">
        <title>Description of Abyssus ytuae gen. nov., sp. nov., a novel member of the family Flavobacteriaceae isolated from the sediment of Mariana Trench.</title>
        <authorList>
            <person name="Zhang J."/>
            <person name="Xu X."/>
        </authorList>
    </citation>
    <scope>NUCLEOTIDE SEQUENCE</scope>
    <source>
        <strain evidence="9">MT3330</strain>
    </source>
</reference>
<protein>
    <submittedName>
        <fullName evidence="9">ABC transporter permease</fullName>
    </submittedName>
</protein>
<feature type="transmembrane region" description="Helical" evidence="6">
    <location>
        <begin position="21"/>
        <end position="43"/>
    </location>
</feature>
<dbReference type="InterPro" id="IPR050250">
    <property type="entry name" value="Macrolide_Exporter_MacB"/>
</dbReference>
<dbReference type="AlphaFoldDB" id="A0A9E6ZY77"/>
<keyword evidence="10" id="KW-1185">Reference proteome</keyword>
<evidence type="ECO:0000256" key="6">
    <source>
        <dbReference type="SAM" id="Phobius"/>
    </source>
</evidence>
<feature type="transmembrane region" description="Helical" evidence="6">
    <location>
        <begin position="323"/>
        <end position="350"/>
    </location>
</feature>
<feature type="domain" description="MacB-like periplasmic core" evidence="8">
    <location>
        <begin position="426"/>
        <end position="587"/>
    </location>
</feature>
<evidence type="ECO:0000259" key="7">
    <source>
        <dbReference type="Pfam" id="PF02687"/>
    </source>
</evidence>
<feature type="transmembrane region" description="Helical" evidence="6">
    <location>
        <begin position="749"/>
        <end position="772"/>
    </location>
</feature>
<dbReference type="GO" id="GO:0022857">
    <property type="term" value="F:transmembrane transporter activity"/>
    <property type="evidence" value="ECO:0007669"/>
    <property type="project" value="TreeGrafter"/>
</dbReference>
<evidence type="ECO:0000256" key="2">
    <source>
        <dbReference type="ARBA" id="ARBA00022475"/>
    </source>
</evidence>
<feature type="transmembrane region" description="Helical" evidence="6">
    <location>
        <begin position="370"/>
        <end position="397"/>
    </location>
</feature>
<sequence>MLRNYFKIAWRNLIRNKSFSFLNIAGLSIGIAAAALILLWINFELGFDQFHQNKDRIYEVYNKYETEGKISCWNSTPKIMAKMIRQDFPEVESVVRTGWSYNFLFSSGEKRIKSTGTVVDKDFLDVFSFPLIKGNPETVFKEVNSVVITEKLAKKLFENENPLDKVVKIDDSDHFTVTGVLKDLPSNTTFDFEYLIPWSYLKQKGWEDEYWGNNSIFTYVMLKDGVSNASFAPKIKNLREKYDKESPRMETFLYPFSRSYLYSRFENGEESGGRIEIIRIFGFIAAFILLIACINFMNLSTARSEKRAKEVGVRKVVGAEKKYIIGQFLGESVFISFFAAVIALIIILIVLPLFNNLIERQLSIDFTNPWFWITGIGIILFTGVLAGSYPALYLSAFKPVVVLKGTFKKINTLITPRKVLVVVQFTFAIILIISTVVIRQQLKKAQNRQLGYSKDNLIYTFIEGEIEKNYPLIKEELLSSGIATSITKTSAPITECWSNSWGFEWKGKPENDRTTIDRFIADEAIIKTTGLELIQGRDFNLSDYPTDSTAVILNESAVNLMKFKNPLGQIIKDNGTDWHVVGVIKDFVMRSPFESVKPMVIEGAKAWFEVIHIKLSDLKSTSENLAAAEKVFKKYNPEYPFNFRFVDSEYAKKFNNEKRTGKLAGLFTMLTIIISCLGLFGLASYMAENRIKEIGIRKVLGASVSNITALLSAEFIKLVAIAFVIASPIAWYSMNKWLNNYAYQVKISWLFFAAAGILAILIALITVSFQAIKAAIANPVKSLKTE</sequence>
<feature type="domain" description="ABC3 transporter permease C-terminal" evidence="7">
    <location>
        <begin position="666"/>
        <end position="779"/>
    </location>
</feature>
<dbReference type="InterPro" id="IPR003838">
    <property type="entry name" value="ABC3_permease_C"/>
</dbReference>
<dbReference type="Proteomes" id="UP000831290">
    <property type="component" value="Chromosome"/>
</dbReference>
<comment type="subcellular location">
    <subcellularLocation>
        <location evidence="1">Cell membrane</location>
        <topology evidence="1">Multi-pass membrane protein</topology>
    </subcellularLocation>
</comment>
<gene>
    <name evidence="9" type="ORF">MQE35_10000</name>
</gene>
<organism evidence="9 10">
    <name type="scientific">Abyssalbus ytuae</name>
    <dbReference type="NCBI Taxonomy" id="2926907"/>
    <lineage>
        <taxon>Bacteria</taxon>
        <taxon>Pseudomonadati</taxon>
        <taxon>Bacteroidota</taxon>
        <taxon>Flavobacteriia</taxon>
        <taxon>Flavobacteriales</taxon>
        <taxon>Flavobacteriaceae</taxon>
        <taxon>Abyssalbus</taxon>
    </lineage>
</organism>
<dbReference type="PANTHER" id="PTHR30572:SF18">
    <property type="entry name" value="ABC-TYPE MACROLIDE FAMILY EXPORT SYSTEM PERMEASE COMPONENT 2"/>
    <property type="match status" value="1"/>
</dbReference>
<feature type="transmembrane region" description="Helical" evidence="6">
    <location>
        <begin position="418"/>
        <end position="438"/>
    </location>
</feature>
<proteinExistence type="predicted"/>
<keyword evidence="3 6" id="KW-0812">Transmembrane</keyword>
<evidence type="ECO:0000256" key="5">
    <source>
        <dbReference type="ARBA" id="ARBA00023136"/>
    </source>
</evidence>
<dbReference type="EMBL" id="CP094358">
    <property type="protein sequence ID" value="UOB16071.1"/>
    <property type="molecule type" value="Genomic_DNA"/>
</dbReference>
<feature type="transmembrane region" description="Helical" evidence="6">
    <location>
        <begin position="280"/>
        <end position="302"/>
    </location>
</feature>
<dbReference type="Pfam" id="PF12704">
    <property type="entry name" value="MacB_PCD"/>
    <property type="match status" value="2"/>
</dbReference>
<evidence type="ECO:0000256" key="4">
    <source>
        <dbReference type="ARBA" id="ARBA00022989"/>
    </source>
</evidence>
<name>A0A9E6ZY77_9FLAO</name>
<feature type="domain" description="MacB-like periplasmic core" evidence="8">
    <location>
        <begin position="20"/>
        <end position="237"/>
    </location>
</feature>
<dbReference type="InterPro" id="IPR025857">
    <property type="entry name" value="MacB_PCD"/>
</dbReference>
<accession>A0A9E6ZY77</accession>
<feature type="domain" description="ABC3 transporter permease C-terminal" evidence="7">
    <location>
        <begin position="283"/>
        <end position="396"/>
    </location>
</feature>
<feature type="transmembrane region" description="Helical" evidence="6">
    <location>
        <begin position="663"/>
        <end position="686"/>
    </location>
</feature>
<dbReference type="GO" id="GO:0005886">
    <property type="term" value="C:plasma membrane"/>
    <property type="evidence" value="ECO:0007669"/>
    <property type="project" value="UniProtKB-SubCell"/>
</dbReference>
<keyword evidence="5 6" id="KW-0472">Membrane</keyword>
<dbReference type="KEGG" id="fbm:MQE35_10000"/>
<evidence type="ECO:0000256" key="1">
    <source>
        <dbReference type="ARBA" id="ARBA00004651"/>
    </source>
</evidence>
<evidence type="ECO:0000256" key="3">
    <source>
        <dbReference type="ARBA" id="ARBA00022692"/>
    </source>
</evidence>
<dbReference type="Pfam" id="PF02687">
    <property type="entry name" value="FtsX"/>
    <property type="match status" value="2"/>
</dbReference>
<keyword evidence="2" id="KW-1003">Cell membrane</keyword>
<evidence type="ECO:0000313" key="9">
    <source>
        <dbReference type="EMBL" id="UOB16071.1"/>
    </source>
</evidence>
<dbReference type="RefSeq" id="WP_255841222.1">
    <property type="nucleotide sequence ID" value="NZ_CP094358.1"/>
</dbReference>
<evidence type="ECO:0000313" key="10">
    <source>
        <dbReference type="Proteomes" id="UP000831290"/>
    </source>
</evidence>
<keyword evidence="4 6" id="KW-1133">Transmembrane helix</keyword>